<dbReference type="PANTHER" id="PTHR46623:SF6">
    <property type="entry name" value="ALPHA_BETA-HYDROLASES SUPERFAMILY PROTEIN"/>
    <property type="match status" value="1"/>
</dbReference>
<dbReference type="PANTHER" id="PTHR46623">
    <property type="entry name" value="CARBOXYMETHYLENEBUTENOLIDASE-RELATED"/>
    <property type="match status" value="1"/>
</dbReference>
<protein>
    <recommendedName>
        <fullName evidence="2">Dienelactone hydrolase domain-containing protein</fullName>
    </recommendedName>
</protein>
<dbReference type="Pfam" id="PF01738">
    <property type="entry name" value="DLH"/>
    <property type="match status" value="1"/>
</dbReference>
<dbReference type="EMBL" id="BJYS01000016">
    <property type="protein sequence ID" value="GEO04672.1"/>
    <property type="molecule type" value="Genomic_DNA"/>
</dbReference>
<evidence type="ECO:0000313" key="4">
    <source>
        <dbReference type="Proteomes" id="UP000321532"/>
    </source>
</evidence>
<dbReference type="OrthoDB" id="9787933at2"/>
<comment type="caution">
    <text evidence="3">The sequence shown here is derived from an EMBL/GenBank/DDBJ whole genome shotgun (WGS) entry which is preliminary data.</text>
</comment>
<feature type="chain" id="PRO_5022208456" description="Dienelactone hydrolase domain-containing protein" evidence="1">
    <location>
        <begin position="24"/>
        <end position="299"/>
    </location>
</feature>
<dbReference type="AlphaFoldDB" id="A0A512AY73"/>
<evidence type="ECO:0000259" key="2">
    <source>
        <dbReference type="Pfam" id="PF01738"/>
    </source>
</evidence>
<gene>
    <name evidence="3" type="ORF">AAE02nite_23360</name>
</gene>
<sequence length="299" mass="33402">MKKLLSTCLFLCLSLAYTFGQSAHKHSADHSCCTNPYQAPTAFAMLTHDKQFVSGHASPLPYVHVSAVGKMITFSTPDGKTGRAYELKPAKKSNKYLFVFQEWWGLNDHIKKEAESYFNDLGEVNVLALDLYDGKVATNAEEAVKLVQAVDPQRAEAIINGAREYAGKKAEIANIGWCFGGGWSLQSAIINGKQTVGCVMFYGMPEKNVARLKMLNSDVLGFFAGREKNINPEVVKEFETNMKAAGKKIRTRIYDAEHAFANPSNPNYHQKFAAETHRLAASYLRDRFDLKEQFNLKNN</sequence>
<dbReference type="InterPro" id="IPR002925">
    <property type="entry name" value="Dienelactn_hydro"/>
</dbReference>
<keyword evidence="1" id="KW-0732">Signal</keyword>
<dbReference type="RefSeq" id="WP_146897934.1">
    <property type="nucleotide sequence ID" value="NZ_BJYS01000016.1"/>
</dbReference>
<dbReference type="Gene3D" id="3.40.50.1820">
    <property type="entry name" value="alpha/beta hydrolase"/>
    <property type="match status" value="1"/>
</dbReference>
<evidence type="ECO:0000313" key="3">
    <source>
        <dbReference type="EMBL" id="GEO04672.1"/>
    </source>
</evidence>
<dbReference type="InterPro" id="IPR051049">
    <property type="entry name" value="Dienelactone_hydrolase-like"/>
</dbReference>
<evidence type="ECO:0000256" key="1">
    <source>
        <dbReference type="SAM" id="SignalP"/>
    </source>
</evidence>
<reference evidence="3 4" key="1">
    <citation type="submission" date="2019-07" db="EMBL/GenBank/DDBJ databases">
        <title>Whole genome shotgun sequence of Adhaeribacter aerolatus NBRC 106133.</title>
        <authorList>
            <person name="Hosoyama A."/>
            <person name="Uohara A."/>
            <person name="Ohji S."/>
            <person name="Ichikawa N."/>
        </authorList>
    </citation>
    <scope>NUCLEOTIDE SEQUENCE [LARGE SCALE GENOMIC DNA]</scope>
    <source>
        <strain evidence="3 4">NBRC 106133</strain>
    </source>
</reference>
<dbReference type="GO" id="GO:0016787">
    <property type="term" value="F:hydrolase activity"/>
    <property type="evidence" value="ECO:0007669"/>
    <property type="project" value="InterPro"/>
</dbReference>
<accession>A0A512AY73</accession>
<organism evidence="3 4">
    <name type="scientific">Adhaeribacter aerolatus</name>
    <dbReference type="NCBI Taxonomy" id="670289"/>
    <lineage>
        <taxon>Bacteria</taxon>
        <taxon>Pseudomonadati</taxon>
        <taxon>Bacteroidota</taxon>
        <taxon>Cytophagia</taxon>
        <taxon>Cytophagales</taxon>
        <taxon>Hymenobacteraceae</taxon>
        <taxon>Adhaeribacter</taxon>
    </lineage>
</organism>
<keyword evidence="4" id="KW-1185">Reference proteome</keyword>
<name>A0A512AY73_9BACT</name>
<dbReference type="Proteomes" id="UP000321532">
    <property type="component" value="Unassembled WGS sequence"/>
</dbReference>
<feature type="signal peptide" evidence="1">
    <location>
        <begin position="1"/>
        <end position="23"/>
    </location>
</feature>
<dbReference type="SUPFAM" id="SSF53474">
    <property type="entry name" value="alpha/beta-Hydrolases"/>
    <property type="match status" value="1"/>
</dbReference>
<proteinExistence type="predicted"/>
<dbReference type="InterPro" id="IPR029058">
    <property type="entry name" value="AB_hydrolase_fold"/>
</dbReference>
<feature type="domain" description="Dienelactone hydrolase" evidence="2">
    <location>
        <begin position="84"/>
        <end position="284"/>
    </location>
</feature>